<feature type="region of interest" description="Disordered" evidence="11">
    <location>
        <begin position="74"/>
        <end position="106"/>
    </location>
</feature>
<dbReference type="EMBL" id="JAHRIO010084431">
    <property type="protein sequence ID" value="MEQ2186548.1"/>
    <property type="molecule type" value="Genomic_DNA"/>
</dbReference>
<dbReference type="Pfam" id="PF07686">
    <property type="entry name" value="V-set"/>
    <property type="match status" value="1"/>
</dbReference>
<evidence type="ECO:0000256" key="3">
    <source>
        <dbReference type="ARBA" id="ARBA00022692"/>
    </source>
</evidence>
<reference evidence="13 14" key="1">
    <citation type="submission" date="2021-06" db="EMBL/GenBank/DDBJ databases">
        <authorList>
            <person name="Palmer J.M."/>
        </authorList>
    </citation>
    <scope>NUCLEOTIDE SEQUENCE [LARGE SCALE GENOMIC DNA]</scope>
    <source>
        <strain evidence="13 14">GA_2019</strain>
        <tissue evidence="13">Muscle</tissue>
    </source>
</reference>
<keyword evidence="3" id="KW-0812">Transmembrane</keyword>
<feature type="non-terminal residue" evidence="13">
    <location>
        <position position="1"/>
    </location>
</feature>
<evidence type="ECO:0000256" key="1">
    <source>
        <dbReference type="ARBA" id="ARBA00004251"/>
    </source>
</evidence>
<evidence type="ECO:0000256" key="2">
    <source>
        <dbReference type="ARBA" id="ARBA00022475"/>
    </source>
</evidence>
<keyword evidence="10" id="KW-0393">Immunoglobulin domain</keyword>
<dbReference type="Proteomes" id="UP001476798">
    <property type="component" value="Unassembled WGS sequence"/>
</dbReference>
<dbReference type="InterPro" id="IPR051713">
    <property type="entry name" value="T-cell_Activation_Regulation"/>
</dbReference>
<evidence type="ECO:0000256" key="4">
    <source>
        <dbReference type="ARBA" id="ARBA00022729"/>
    </source>
</evidence>
<sequence length="153" mass="16957">VTEDNSGGQKNRWKSSLLTSGLFITPVCLTASQQTSGVQVPEGAESVLLPCSFKFPDGEKDVVVWSREDLNPSTVHLHSQKGDDLQNQNQRYRGRTSMEKEALQTGELSLSLRKPQLTDSSIYTCTISRFGEDHTKTEVQLEVLREEGGSVDQ</sequence>
<evidence type="ECO:0000256" key="11">
    <source>
        <dbReference type="SAM" id="MobiDB-lite"/>
    </source>
</evidence>
<keyword evidence="5" id="KW-1133">Transmembrane helix</keyword>
<evidence type="ECO:0000256" key="10">
    <source>
        <dbReference type="ARBA" id="ARBA00023319"/>
    </source>
</evidence>
<comment type="caution">
    <text evidence="13">The sequence shown here is derived from an EMBL/GenBank/DDBJ whole genome shotgun (WGS) entry which is preliminary data.</text>
</comment>
<dbReference type="Gene3D" id="2.60.40.10">
    <property type="entry name" value="Immunoglobulins"/>
    <property type="match status" value="1"/>
</dbReference>
<dbReference type="InterPro" id="IPR003599">
    <property type="entry name" value="Ig_sub"/>
</dbReference>
<evidence type="ECO:0000313" key="14">
    <source>
        <dbReference type="Proteomes" id="UP001476798"/>
    </source>
</evidence>
<organism evidence="13 14">
    <name type="scientific">Goodea atripinnis</name>
    <dbReference type="NCBI Taxonomy" id="208336"/>
    <lineage>
        <taxon>Eukaryota</taxon>
        <taxon>Metazoa</taxon>
        <taxon>Chordata</taxon>
        <taxon>Craniata</taxon>
        <taxon>Vertebrata</taxon>
        <taxon>Euteleostomi</taxon>
        <taxon>Actinopterygii</taxon>
        <taxon>Neopterygii</taxon>
        <taxon>Teleostei</taxon>
        <taxon>Neoteleostei</taxon>
        <taxon>Acanthomorphata</taxon>
        <taxon>Ovalentaria</taxon>
        <taxon>Atherinomorphae</taxon>
        <taxon>Cyprinodontiformes</taxon>
        <taxon>Goodeidae</taxon>
        <taxon>Goodea</taxon>
    </lineage>
</organism>
<keyword evidence="8" id="KW-0675">Receptor</keyword>
<keyword evidence="4" id="KW-0732">Signal</keyword>
<dbReference type="InterPro" id="IPR013106">
    <property type="entry name" value="Ig_V-set"/>
</dbReference>
<evidence type="ECO:0000256" key="5">
    <source>
        <dbReference type="ARBA" id="ARBA00022989"/>
    </source>
</evidence>
<evidence type="ECO:0000259" key="12">
    <source>
        <dbReference type="PROSITE" id="PS50835"/>
    </source>
</evidence>
<gene>
    <name evidence="13" type="ORF">GOODEAATRI_029699</name>
</gene>
<keyword evidence="2" id="KW-1003">Cell membrane</keyword>
<keyword evidence="9" id="KW-0325">Glycoprotein</keyword>
<keyword evidence="14" id="KW-1185">Reference proteome</keyword>
<keyword evidence="7" id="KW-1015">Disulfide bond</keyword>
<feature type="domain" description="Ig-like" evidence="12">
    <location>
        <begin position="26"/>
        <end position="142"/>
    </location>
</feature>
<dbReference type="PROSITE" id="PS50835">
    <property type="entry name" value="IG_LIKE"/>
    <property type="match status" value="1"/>
</dbReference>
<dbReference type="PANTHER" id="PTHR25466">
    <property type="entry name" value="T-LYMPHOCYTE ACTIVATION ANTIGEN"/>
    <property type="match status" value="1"/>
</dbReference>
<accession>A0ABV0PT00</accession>
<name>A0ABV0PT00_9TELE</name>
<dbReference type="InterPro" id="IPR036179">
    <property type="entry name" value="Ig-like_dom_sf"/>
</dbReference>
<dbReference type="SMART" id="SM00409">
    <property type="entry name" value="IG"/>
    <property type="match status" value="1"/>
</dbReference>
<evidence type="ECO:0000256" key="8">
    <source>
        <dbReference type="ARBA" id="ARBA00023170"/>
    </source>
</evidence>
<dbReference type="InterPro" id="IPR007110">
    <property type="entry name" value="Ig-like_dom"/>
</dbReference>
<comment type="subcellular location">
    <subcellularLocation>
        <location evidence="1">Cell membrane</location>
        <topology evidence="1">Single-pass type I membrane protein</topology>
    </subcellularLocation>
</comment>
<keyword evidence="6" id="KW-0472">Membrane</keyword>
<dbReference type="InterPro" id="IPR013783">
    <property type="entry name" value="Ig-like_fold"/>
</dbReference>
<proteinExistence type="predicted"/>
<evidence type="ECO:0000313" key="13">
    <source>
        <dbReference type="EMBL" id="MEQ2186548.1"/>
    </source>
</evidence>
<evidence type="ECO:0000256" key="9">
    <source>
        <dbReference type="ARBA" id="ARBA00023180"/>
    </source>
</evidence>
<dbReference type="PANTHER" id="PTHR25466:SF9">
    <property type="entry name" value="FIBRONECTIN TYPE-III DOMAIN-CONTAINING PROTEIN"/>
    <property type="match status" value="1"/>
</dbReference>
<evidence type="ECO:0000256" key="7">
    <source>
        <dbReference type="ARBA" id="ARBA00023157"/>
    </source>
</evidence>
<dbReference type="SUPFAM" id="SSF48726">
    <property type="entry name" value="Immunoglobulin"/>
    <property type="match status" value="1"/>
</dbReference>
<protein>
    <recommendedName>
        <fullName evidence="12">Ig-like domain-containing protein</fullName>
    </recommendedName>
</protein>
<evidence type="ECO:0000256" key="6">
    <source>
        <dbReference type="ARBA" id="ARBA00023136"/>
    </source>
</evidence>